<dbReference type="EMBL" id="DXAY01000033">
    <property type="protein sequence ID" value="HIZ73899.1"/>
    <property type="molecule type" value="Genomic_DNA"/>
</dbReference>
<reference evidence="1" key="1">
    <citation type="journal article" date="2021" name="PeerJ">
        <title>Extensive microbial diversity within the chicken gut microbiome revealed by metagenomics and culture.</title>
        <authorList>
            <person name="Gilroy R."/>
            <person name="Ravi A."/>
            <person name="Getino M."/>
            <person name="Pursley I."/>
            <person name="Horton D.L."/>
            <person name="Alikhan N.F."/>
            <person name="Baker D."/>
            <person name="Gharbi K."/>
            <person name="Hall N."/>
            <person name="Watson M."/>
            <person name="Adriaenssens E.M."/>
            <person name="Foster-Nyarko E."/>
            <person name="Jarju S."/>
            <person name="Secka A."/>
            <person name="Antonio M."/>
            <person name="Oren A."/>
            <person name="Chaudhuri R.R."/>
            <person name="La Ragione R."/>
            <person name="Hildebrand F."/>
            <person name="Pallen M.J."/>
        </authorList>
    </citation>
    <scope>NUCLEOTIDE SEQUENCE</scope>
    <source>
        <strain evidence="1">CHK196-3914</strain>
    </source>
</reference>
<dbReference type="Proteomes" id="UP000824116">
    <property type="component" value="Unassembled WGS sequence"/>
</dbReference>
<protein>
    <submittedName>
        <fullName evidence="1">Uncharacterized protein</fullName>
    </submittedName>
</protein>
<gene>
    <name evidence="1" type="ORF">H9723_01460</name>
</gene>
<accession>A0A9D2K1Q3</accession>
<organism evidence="1 2">
    <name type="scientific">Candidatus Mediterraneibacter stercoravium</name>
    <dbReference type="NCBI Taxonomy" id="2838685"/>
    <lineage>
        <taxon>Bacteria</taxon>
        <taxon>Bacillati</taxon>
        <taxon>Bacillota</taxon>
        <taxon>Clostridia</taxon>
        <taxon>Lachnospirales</taxon>
        <taxon>Lachnospiraceae</taxon>
        <taxon>Mediterraneibacter</taxon>
    </lineage>
</organism>
<reference evidence="1" key="2">
    <citation type="submission" date="2021-04" db="EMBL/GenBank/DDBJ databases">
        <authorList>
            <person name="Gilroy R."/>
        </authorList>
    </citation>
    <scope>NUCLEOTIDE SEQUENCE</scope>
    <source>
        <strain evidence="1">CHK196-3914</strain>
    </source>
</reference>
<proteinExistence type="predicted"/>
<evidence type="ECO:0000313" key="2">
    <source>
        <dbReference type="Proteomes" id="UP000824116"/>
    </source>
</evidence>
<sequence length="257" mass="30063">MSRIYDLPDGRKACIYSEGNRIMFHAFPARNGGTTAVLKEDYGRDLTSVMFYGTIYFAYINTQNELVFDGIGAGEEEIIPARTGAHNIELAVMAGNIILFYMTCEERKNIHCLYMCSVYGDGRHSEVIQESEKFQYHIVQMKNTVMIIIFRDMRILFQKIWAEGGFKNAVCQESELLTEGLRKECEQLRIKVQENERAFRNELEAERYRSGRLRETVGEYEKEIRYAKQKYDELAGFAGRLQDAVKQWREKYMEEIR</sequence>
<evidence type="ECO:0000313" key="1">
    <source>
        <dbReference type="EMBL" id="HIZ73899.1"/>
    </source>
</evidence>
<comment type="caution">
    <text evidence="1">The sequence shown here is derived from an EMBL/GenBank/DDBJ whole genome shotgun (WGS) entry which is preliminary data.</text>
</comment>
<dbReference type="AlphaFoldDB" id="A0A9D2K1Q3"/>
<name>A0A9D2K1Q3_9FIRM</name>